<dbReference type="InterPro" id="IPR050776">
    <property type="entry name" value="Ank_Repeat/CDKN_Inhibitor"/>
</dbReference>
<dbReference type="PROSITE" id="PS50297">
    <property type="entry name" value="ANK_REP_REGION"/>
    <property type="match status" value="2"/>
</dbReference>
<dbReference type="OrthoDB" id="3672964at2759"/>
<reference evidence="4" key="1">
    <citation type="journal article" date="2020" name="Stud. Mycol.">
        <title>101 Dothideomycetes genomes: a test case for predicting lifestyles and emergence of pathogens.</title>
        <authorList>
            <person name="Haridas S."/>
            <person name="Albert R."/>
            <person name="Binder M."/>
            <person name="Bloem J."/>
            <person name="Labutti K."/>
            <person name="Salamov A."/>
            <person name="Andreopoulos B."/>
            <person name="Baker S."/>
            <person name="Barry K."/>
            <person name="Bills G."/>
            <person name="Bluhm B."/>
            <person name="Cannon C."/>
            <person name="Castanera R."/>
            <person name="Culley D."/>
            <person name="Daum C."/>
            <person name="Ezra D."/>
            <person name="Gonzalez J."/>
            <person name="Henrissat B."/>
            <person name="Kuo A."/>
            <person name="Liang C."/>
            <person name="Lipzen A."/>
            <person name="Lutzoni F."/>
            <person name="Magnuson J."/>
            <person name="Mondo S."/>
            <person name="Nolan M."/>
            <person name="Ohm R."/>
            <person name="Pangilinan J."/>
            <person name="Park H.-J."/>
            <person name="Ramirez L."/>
            <person name="Alfaro M."/>
            <person name="Sun H."/>
            <person name="Tritt A."/>
            <person name="Yoshinaga Y."/>
            <person name="Zwiers L.-H."/>
            <person name="Turgeon B."/>
            <person name="Goodwin S."/>
            <person name="Spatafora J."/>
            <person name="Crous P."/>
            <person name="Grigoriev I."/>
        </authorList>
    </citation>
    <scope>NUCLEOTIDE SEQUENCE</scope>
    <source>
        <strain evidence="4">CBS 690.94</strain>
    </source>
</reference>
<name>A0A9P4PF50_9PLEO</name>
<evidence type="ECO:0000313" key="5">
    <source>
        <dbReference type="Proteomes" id="UP000799764"/>
    </source>
</evidence>
<sequence>LLSHGARIHLTDSEGRTALHHAARVGFLQCVEALLNAGVDPNIADKNGLIPLHDVAYFIPSPEVATIVTSLHGYGADLEARNKDGWTPLFIATDLGSLEAVEALVECGA</sequence>
<dbReference type="SUPFAM" id="SSF48403">
    <property type="entry name" value="Ankyrin repeat"/>
    <property type="match status" value="1"/>
</dbReference>
<keyword evidence="1" id="KW-0677">Repeat</keyword>
<dbReference type="SMART" id="SM00248">
    <property type="entry name" value="ANK"/>
    <property type="match status" value="3"/>
</dbReference>
<protein>
    <submittedName>
        <fullName evidence="4">Ankyrin</fullName>
    </submittedName>
</protein>
<dbReference type="InterPro" id="IPR036770">
    <property type="entry name" value="Ankyrin_rpt-contain_sf"/>
</dbReference>
<dbReference type="Gene3D" id="1.25.40.20">
    <property type="entry name" value="Ankyrin repeat-containing domain"/>
    <property type="match status" value="2"/>
</dbReference>
<gene>
    <name evidence="4" type="ORF">P171DRAFT_321633</name>
</gene>
<feature type="non-terminal residue" evidence="4">
    <location>
        <position position="1"/>
    </location>
</feature>
<accession>A0A9P4PF50</accession>
<evidence type="ECO:0000256" key="2">
    <source>
        <dbReference type="ARBA" id="ARBA00023043"/>
    </source>
</evidence>
<feature type="repeat" description="ANK" evidence="3">
    <location>
        <begin position="14"/>
        <end position="46"/>
    </location>
</feature>
<dbReference type="AlphaFoldDB" id="A0A9P4PF50"/>
<dbReference type="EMBL" id="MU001504">
    <property type="protein sequence ID" value="KAF2442023.1"/>
    <property type="molecule type" value="Genomic_DNA"/>
</dbReference>
<comment type="caution">
    <text evidence="4">The sequence shown here is derived from an EMBL/GenBank/DDBJ whole genome shotgun (WGS) entry which is preliminary data.</text>
</comment>
<feature type="non-terminal residue" evidence="4">
    <location>
        <position position="109"/>
    </location>
</feature>
<dbReference type="PROSITE" id="PS50088">
    <property type="entry name" value="ANK_REPEAT"/>
    <property type="match status" value="2"/>
</dbReference>
<dbReference type="PANTHER" id="PTHR24201">
    <property type="entry name" value="ANK_REP_REGION DOMAIN-CONTAINING PROTEIN"/>
    <property type="match status" value="1"/>
</dbReference>
<keyword evidence="2 3" id="KW-0040">ANK repeat</keyword>
<dbReference type="InterPro" id="IPR002110">
    <property type="entry name" value="Ankyrin_rpt"/>
</dbReference>
<organism evidence="4 5">
    <name type="scientific">Karstenula rhodostoma CBS 690.94</name>
    <dbReference type="NCBI Taxonomy" id="1392251"/>
    <lineage>
        <taxon>Eukaryota</taxon>
        <taxon>Fungi</taxon>
        <taxon>Dikarya</taxon>
        <taxon>Ascomycota</taxon>
        <taxon>Pezizomycotina</taxon>
        <taxon>Dothideomycetes</taxon>
        <taxon>Pleosporomycetidae</taxon>
        <taxon>Pleosporales</taxon>
        <taxon>Massarineae</taxon>
        <taxon>Didymosphaeriaceae</taxon>
        <taxon>Karstenula</taxon>
    </lineage>
</organism>
<dbReference type="Pfam" id="PF13606">
    <property type="entry name" value="Ank_3"/>
    <property type="match status" value="1"/>
</dbReference>
<dbReference type="Proteomes" id="UP000799764">
    <property type="component" value="Unassembled WGS sequence"/>
</dbReference>
<evidence type="ECO:0000256" key="1">
    <source>
        <dbReference type="ARBA" id="ARBA00022737"/>
    </source>
</evidence>
<evidence type="ECO:0000256" key="3">
    <source>
        <dbReference type="PROSITE-ProRule" id="PRU00023"/>
    </source>
</evidence>
<evidence type="ECO:0000313" key="4">
    <source>
        <dbReference type="EMBL" id="KAF2442023.1"/>
    </source>
</evidence>
<dbReference type="Pfam" id="PF12796">
    <property type="entry name" value="Ank_2"/>
    <property type="match status" value="1"/>
</dbReference>
<feature type="repeat" description="ANK" evidence="3">
    <location>
        <begin position="84"/>
        <end position="109"/>
    </location>
</feature>
<keyword evidence="5" id="KW-1185">Reference proteome</keyword>
<proteinExistence type="predicted"/>